<reference evidence="3" key="1">
    <citation type="submission" date="2020-10" db="EMBL/GenBank/DDBJ databases">
        <authorList>
            <person name="Gilroy R."/>
        </authorList>
    </citation>
    <scope>NUCLEOTIDE SEQUENCE</scope>
    <source>
        <strain evidence="3">CHK195-12923</strain>
    </source>
</reference>
<comment type="caution">
    <text evidence="3">The sequence shown here is derived from an EMBL/GenBank/DDBJ whole genome shotgun (WGS) entry which is preliminary data.</text>
</comment>
<dbReference type="Proteomes" id="UP000824110">
    <property type="component" value="Unassembled WGS sequence"/>
</dbReference>
<keyword evidence="1" id="KW-0472">Membrane</keyword>
<evidence type="ECO:0000313" key="3">
    <source>
        <dbReference type="EMBL" id="HIU61763.1"/>
    </source>
</evidence>
<dbReference type="AlphaFoldDB" id="A0A9D1SJB5"/>
<evidence type="ECO:0000256" key="1">
    <source>
        <dbReference type="SAM" id="Phobius"/>
    </source>
</evidence>
<accession>A0A9D1SJB5</accession>
<feature type="chain" id="PRO_5039576807" evidence="2">
    <location>
        <begin position="25"/>
        <end position="817"/>
    </location>
</feature>
<evidence type="ECO:0000313" key="4">
    <source>
        <dbReference type="Proteomes" id="UP000824110"/>
    </source>
</evidence>
<reference evidence="3" key="2">
    <citation type="journal article" date="2021" name="PeerJ">
        <title>Extensive microbial diversity within the chicken gut microbiome revealed by metagenomics and culture.</title>
        <authorList>
            <person name="Gilroy R."/>
            <person name="Ravi A."/>
            <person name="Getino M."/>
            <person name="Pursley I."/>
            <person name="Horton D.L."/>
            <person name="Alikhan N.F."/>
            <person name="Baker D."/>
            <person name="Gharbi K."/>
            <person name="Hall N."/>
            <person name="Watson M."/>
            <person name="Adriaenssens E.M."/>
            <person name="Foster-Nyarko E."/>
            <person name="Jarju S."/>
            <person name="Secka A."/>
            <person name="Antonio M."/>
            <person name="Oren A."/>
            <person name="Chaudhuri R.R."/>
            <person name="La Ragione R."/>
            <person name="Hildebrand F."/>
            <person name="Pallen M.J."/>
        </authorList>
    </citation>
    <scope>NUCLEOTIDE SEQUENCE</scope>
    <source>
        <strain evidence="3">CHK195-12923</strain>
    </source>
</reference>
<proteinExistence type="predicted"/>
<feature type="transmembrane region" description="Helical" evidence="1">
    <location>
        <begin position="768"/>
        <end position="790"/>
    </location>
</feature>
<dbReference type="EMBL" id="DVNE01000037">
    <property type="protein sequence ID" value="HIU61763.1"/>
    <property type="molecule type" value="Genomic_DNA"/>
</dbReference>
<feature type="signal peptide" evidence="2">
    <location>
        <begin position="1"/>
        <end position="24"/>
    </location>
</feature>
<name>A0A9D1SJB5_9FIRM</name>
<sequence>MTKNRKISITSLALISAASLAAAAAITGGALTAEADRTVTLTGSNYFYTAGQASIEEETVGENYYTAFQFASDSSTVTYRKNLAYHWFASAREDGNPTGVPEEGFLSTEIGFPELNFETFTIKFQSQQYTQTKDDVTDNYVTFIARGESVYVKIGEALPEDATERADAIEEVVSAQDAVALSPESITISFTDYAGGVYSVAVTNDTESMTSANTVYGKFENVGGSYASYVSSTSSTSVTPLTYSAQFAEGAEEPVTMVLYSFNNQSFELVTTEGSDARRINDNTPPVLCLDEDITTLDYGRTIDIDYTVIDMLATSPRSTLNYYVLTNAQRELGNLNYTGDGEEDGTDATNNFIEVASGDDAPVIKGADTYKPGAADNGPDYTTQCLVKVYFTIKDSTASNGNSDDVFLEWYIPSEYLSTVTAGAANDEEYKFIRATADNLGATYSPAADAAEGENGFEGYQQLVEEALAEQKASAGDGNYFYLPSFEEYIRDNVTSYRDLSFSIYYIGSDSGSSTSLAYNELSIEIEDDGLYRFAIYATDAAENQMYYIERDEDGNEVMDENGEPVIVKFAASDLASLLEDPAKSKLVDYVPVFEFTVNYGGLTVTDPEGQDIGFVGTKYSADSFDITGLSSNYSTNYSLYVFDRRAYTEDTGKTISYAQLIKGLSSSLAEDENFFRAYRQYFTLIPALDDLDETEEDYDLYSAYEWDSSALTFIPQEADANSFYVIRLEAEDSTYLTDPIVSYMAISVSAAADPVYGEDTWVQDNVASIVLLSIAGVALIGIVLLIVIKPKEKGDIDVIDEAEVKRVSARKKVSK</sequence>
<keyword evidence="2" id="KW-0732">Signal</keyword>
<keyword evidence="1" id="KW-0812">Transmembrane</keyword>
<evidence type="ECO:0000256" key="2">
    <source>
        <dbReference type="SAM" id="SignalP"/>
    </source>
</evidence>
<organism evidence="3 4">
    <name type="scientific">Candidatus Coproplasma excrementigallinarum</name>
    <dbReference type="NCBI Taxonomy" id="2840747"/>
    <lineage>
        <taxon>Bacteria</taxon>
        <taxon>Bacillati</taxon>
        <taxon>Bacillota</taxon>
        <taxon>Clostridia</taxon>
        <taxon>Eubacteriales</taxon>
        <taxon>Candidatus Coproplasma</taxon>
    </lineage>
</organism>
<keyword evidence="1" id="KW-1133">Transmembrane helix</keyword>
<protein>
    <submittedName>
        <fullName evidence="3">Uncharacterized protein</fullName>
    </submittedName>
</protein>
<gene>
    <name evidence="3" type="ORF">IAB69_03850</name>
</gene>